<dbReference type="SUPFAM" id="SSF53756">
    <property type="entry name" value="UDP-Glycosyltransferase/glycogen phosphorylase"/>
    <property type="match status" value="1"/>
</dbReference>
<evidence type="ECO:0000256" key="3">
    <source>
        <dbReference type="ARBA" id="ARBA00012614"/>
    </source>
</evidence>
<evidence type="ECO:0000256" key="6">
    <source>
        <dbReference type="ARBA" id="ARBA00022679"/>
    </source>
</evidence>
<accession>A0A913XAF1</accession>
<dbReference type="InterPro" id="IPR007235">
    <property type="entry name" value="Glyco_trans_28_C"/>
</dbReference>
<comment type="subcellular location">
    <subcellularLocation>
        <location evidence="1">Endoplasmic reticulum</location>
    </subcellularLocation>
</comment>
<sequence>MADEQNLVFVTVGTTSFDRLVETASSPTICEVFKRLGYKKLLLQIGRGEFEPETCSTGQFTVEYYRYKESIADDIRRASLVISHAGSGTTLEALQAGRHLIVVINEDLMGNHQFELAKQLAKDNHLYYSTCSSLQDVLEDQDLSNLVPFPPGNPKVFGSYMNSVMGLSDK</sequence>
<dbReference type="EnsemblMetazoa" id="XM_021045882.2">
    <property type="protein sequence ID" value="XP_020901541.1"/>
    <property type="gene ID" value="LOC110240096"/>
</dbReference>
<evidence type="ECO:0000256" key="4">
    <source>
        <dbReference type="ARBA" id="ARBA00017468"/>
    </source>
</evidence>
<evidence type="ECO:0000256" key="2">
    <source>
        <dbReference type="ARBA" id="ARBA00006962"/>
    </source>
</evidence>
<dbReference type="PROSITE" id="PS01076">
    <property type="entry name" value="ACETATE_KINASE_2"/>
    <property type="match status" value="1"/>
</dbReference>
<dbReference type="OMA" id="QYKFRPN"/>
<evidence type="ECO:0000256" key="7">
    <source>
        <dbReference type="ARBA" id="ARBA00022741"/>
    </source>
</evidence>
<keyword evidence="10" id="KW-0067">ATP-binding</keyword>
<dbReference type="GO" id="GO:0005783">
    <property type="term" value="C:endoplasmic reticulum"/>
    <property type="evidence" value="ECO:0007669"/>
    <property type="project" value="UniProtKB-SubCell"/>
</dbReference>
<feature type="domain" description="Glycosyl transferase family 28 C-terminal" evidence="11">
    <location>
        <begin position="8"/>
        <end position="147"/>
    </location>
</feature>
<dbReference type="GeneID" id="110240096"/>
<keyword evidence="9" id="KW-0256">Endoplasmic reticulum</keyword>
<dbReference type="InterPro" id="IPR039042">
    <property type="entry name" value="Alg13-like"/>
</dbReference>
<proteinExistence type="inferred from homology"/>
<evidence type="ECO:0000256" key="10">
    <source>
        <dbReference type="ARBA" id="ARBA00022840"/>
    </source>
</evidence>
<dbReference type="Gene3D" id="3.40.50.2000">
    <property type="entry name" value="Glycogen Phosphorylase B"/>
    <property type="match status" value="1"/>
</dbReference>
<keyword evidence="13" id="KW-1185">Reference proteome</keyword>
<keyword evidence="5" id="KW-0328">Glycosyltransferase</keyword>
<evidence type="ECO:0000259" key="11">
    <source>
        <dbReference type="Pfam" id="PF04101"/>
    </source>
</evidence>
<dbReference type="GO" id="GO:0016301">
    <property type="term" value="F:kinase activity"/>
    <property type="evidence" value="ECO:0007669"/>
    <property type="project" value="UniProtKB-KW"/>
</dbReference>
<evidence type="ECO:0000256" key="8">
    <source>
        <dbReference type="ARBA" id="ARBA00022777"/>
    </source>
</evidence>
<evidence type="ECO:0000313" key="13">
    <source>
        <dbReference type="Proteomes" id="UP000887567"/>
    </source>
</evidence>
<dbReference type="AlphaFoldDB" id="A0A913XAF1"/>
<evidence type="ECO:0000256" key="9">
    <source>
        <dbReference type="ARBA" id="ARBA00022824"/>
    </source>
</evidence>
<dbReference type="OrthoDB" id="20273at2759"/>
<name>A0A913XAF1_EXADI</name>
<keyword evidence="7" id="KW-0547">Nucleotide-binding</keyword>
<dbReference type="PANTHER" id="PTHR12867">
    <property type="entry name" value="GLYCOSYL TRANSFERASE-RELATED"/>
    <property type="match status" value="1"/>
</dbReference>
<dbReference type="GO" id="GO:0005524">
    <property type="term" value="F:ATP binding"/>
    <property type="evidence" value="ECO:0007669"/>
    <property type="project" value="UniProtKB-KW"/>
</dbReference>
<dbReference type="KEGG" id="epa:110240096"/>
<dbReference type="EC" id="2.4.1.141" evidence="3"/>
<dbReference type="InterPro" id="IPR023865">
    <property type="entry name" value="Aliphatic_acid_kinase_CS"/>
</dbReference>
<dbReference type="Pfam" id="PF04101">
    <property type="entry name" value="Glyco_tran_28_C"/>
    <property type="match status" value="1"/>
</dbReference>
<keyword evidence="8" id="KW-0418">Kinase</keyword>
<comment type="similarity">
    <text evidence="2">Belongs to the glycosyltransferase 28 family.</text>
</comment>
<dbReference type="RefSeq" id="XP_020901541.1">
    <property type="nucleotide sequence ID" value="XM_021045882.2"/>
</dbReference>
<dbReference type="GO" id="GO:0006488">
    <property type="term" value="P:dolichol-linked oligosaccharide biosynthetic process"/>
    <property type="evidence" value="ECO:0007669"/>
    <property type="project" value="InterPro"/>
</dbReference>
<evidence type="ECO:0000313" key="12">
    <source>
        <dbReference type="EnsemblMetazoa" id="XP_020901541.1"/>
    </source>
</evidence>
<protein>
    <recommendedName>
        <fullName evidence="4">UDP-N-acetylglucosamine transferase subunit ALG13</fullName>
        <ecNumber evidence="3">2.4.1.141</ecNumber>
    </recommendedName>
</protein>
<organism evidence="12 13">
    <name type="scientific">Exaiptasia diaphana</name>
    <name type="common">Tropical sea anemone</name>
    <name type="synonym">Aiptasia pulchella</name>
    <dbReference type="NCBI Taxonomy" id="2652724"/>
    <lineage>
        <taxon>Eukaryota</taxon>
        <taxon>Metazoa</taxon>
        <taxon>Cnidaria</taxon>
        <taxon>Anthozoa</taxon>
        <taxon>Hexacorallia</taxon>
        <taxon>Actiniaria</taxon>
        <taxon>Aiptasiidae</taxon>
        <taxon>Exaiptasia</taxon>
    </lineage>
</organism>
<evidence type="ECO:0000256" key="1">
    <source>
        <dbReference type="ARBA" id="ARBA00004240"/>
    </source>
</evidence>
<keyword evidence="6" id="KW-0808">Transferase</keyword>
<reference evidence="12" key="1">
    <citation type="submission" date="2022-11" db="UniProtKB">
        <authorList>
            <consortium name="EnsemblMetazoa"/>
        </authorList>
    </citation>
    <scope>IDENTIFICATION</scope>
</reference>
<dbReference type="GO" id="GO:0016774">
    <property type="term" value="F:phosphotransferase activity, carboxyl group as acceptor"/>
    <property type="evidence" value="ECO:0007669"/>
    <property type="project" value="InterPro"/>
</dbReference>
<dbReference type="PANTHER" id="PTHR12867:SF6">
    <property type="entry name" value="N-ACETYLGLUCOSAMINYLDIPHOSPHODOLICHOL N-ACETYLGLUCOSAMINYLTRANSFERASE"/>
    <property type="match status" value="1"/>
</dbReference>
<dbReference type="GO" id="GO:0004577">
    <property type="term" value="F:N-acetylglucosaminyldiphosphodolichol N-acetylglucosaminyltransferase activity"/>
    <property type="evidence" value="ECO:0007669"/>
    <property type="project" value="UniProtKB-EC"/>
</dbReference>
<dbReference type="Proteomes" id="UP000887567">
    <property type="component" value="Unplaced"/>
</dbReference>
<evidence type="ECO:0000256" key="5">
    <source>
        <dbReference type="ARBA" id="ARBA00022676"/>
    </source>
</evidence>